<dbReference type="Pfam" id="PF00072">
    <property type="entry name" value="Response_reg"/>
    <property type="match status" value="1"/>
</dbReference>
<evidence type="ECO:0000256" key="1">
    <source>
        <dbReference type="ARBA" id="ARBA00022553"/>
    </source>
</evidence>
<feature type="compositionally biased region" description="Basic and acidic residues" evidence="3">
    <location>
        <begin position="94"/>
        <end position="113"/>
    </location>
</feature>
<evidence type="ECO:0000256" key="3">
    <source>
        <dbReference type="SAM" id="MobiDB-lite"/>
    </source>
</evidence>
<dbReference type="GO" id="GO:0000160">
    <property type="term" value="P:phosphorelay signal transduction system"/>
    <property type="evidence" value="ECO:0007669"/>
    <property type="project" value="InterPro"/>
</dbReference>
<dbReference type="PROSITE" id="PS50110">
    <property type="entry name" value="RESPONSE_REGULATORY"/>
    <property type="match status" value="1"/>
</dbReference>
<dbReference type="EMBL" id="NAJL01000009">
    <property type="protein sequence ID" value="TKA31039.1"/>
    <property type="molecule type" value="Genomic_DNA"/>
</dbReference>
<accession>A0A4V5N5B1</accession>
<proteinExistence type="predicted"/>
<reference evidence="5 6" key="1">
    <citation type="submission" date="2017-03" db="EMBL/GenBank/DDBJ databases">
        <title>Genomes of endolithic fungi from Antarctica.</title>
        <authorList>
            <person name="Coleine C."/>
            <person name="Masonjones S."/>
            <person name="Stajich J.E."/>
        </authorList>
    </citation>
    <scope>NUCLEOTIDE SEQUENCE [LARGE SCALE GENOMIC DNA]</scope>
    <source>
        <strain evidence="5 6">CCFEE 6315</strain>
    </source>
</reference>
<keyword evidence="1 2" id="KW-0597">Phosphoprotein</keyword>
<dbReference type="PANTHER" id="PTHR43719">
    <property type="entry name" value="TWO-COMPONENT HISTIDINE KINASE"/>
    <property type="match status" value="1"/>
</dbReference>
<feature type="compositionally biased region" description="Polar residues" evidence="3">
    <location>
        <begin position="79"/>
        <end position="91"/>
    </location>
</feature>
<keyword evidence="6" id="KW-1185">Reference proteome</keyword>
<dbReference type="SMART" id="SM00448">
    <property type="entry name" value="REC"/>
    <property type="match status" value="1"/>
</dbReference>
<evidence type="ECO:0000313" key="6">
    <source>
        <dbReference type="Proteomes" id="UP000308549"/>
    </source>
</evidence>
<feature type="domain" description="Response regulatory" evidence="4">
    <location>
        <begin position="119"/>
        <end position="240"/>
    </location>
</feature>
<dbReference type="Gene3D" id="3.40.50.2300">
    <property type="match status" value="1"/>
</dbReference>
<dbReference type="InterPro" id="IPR011006">
    <property type="entry name" value="CheY-like_superfamily"/>
</dbReference>
<dbReference type="OrthoDB" id="303614at2759"/>
<dbReference type="Proteomes" id="UP000308549">
    <property type="component" value="Unassembled WGS sequence"/>
</dbReference>
<dbReference type="InterPro" id="IPR050956">
    <property type="entry name" value="2C_system_His_kinase"/>
</dbReference>
<dbReference type="SUPFAM" id="SSF52172">
    <property type="entry name" value="CheY-like"/>
    <property type="match status" value="1"/>
</dbReference>
<comment type="caution">
    <text evidence="5">The sequence shown here is derived from an EMBL/GenBank/DDBJ whole genome shotgun (WGS) entry which is preliminary data.</text>
</comment>
<dbReference type="InterPro" id="IPR001789">
    <property type="entry name" value="Sig_transdc_resp-reg_receiver"/>
</dbReference>
<feature type="region of interest" description="Disordered" evidence="3">
    <location>
        <begin position="65"/>
        <end position="115"/>
    </location>
</feature>
<evidence type="ECO:0000256" key="2">
    <source>
        <dbReference type="PROSITE-ProRule" id="PRU00169"/>
    </source>
</evidence>
<organism evidence="5 6">
    <name type="scientific">Salinomyces thailandicus</name>
    <dbReference type="NCBI Taxonomy" id="706561"/>
    <lineage>
        <taxon>Eukaryota</taxon>
        <taxon>Fungi</taxon>
        <taxon>Dikarya</taxon>
        <taxon>Ascomycota</taxon>
        <taxon>Pezizomycotina</taxon>
        <taxon>Dothideomycetes</taxon>
        <taxon>Dothideomycetidae</taxon>
        <taxon>Mycosphaerellales</taxon>
        <taxon>Teratosphaeriaceae</taxon>
        <taxon>Salinomyces</taxon>
    </lineage>
</organism>
<sequence length="243" mass="26916">MRSTHWKILRKVSRPVVAESLPDGRVTNTITGRLNPKRLASKDKDHVIRMQASAALAGERLHICKRPTGRRATERPLSAGSTSDPANQCMKTRSKPDVEIKEAAPTSREREGSRPTGEVVLLVEDNSINMQLLKALMKKLKLPVDTAEDGRKAFDQWRVEPSKYLMILTDISMPVMDGNEMTAAIRAEERKRKLPRATIVAVTGVTNAAAKKTSFDSGVDQFFTKPVKMRDLSALVAKVRSDG</sequence>
<gene>
    <name evidence="5" type="ORF">B0A50_02007</name>
</gene>
<name>A0A4V5N5B1_9PEZI</name>
<protein>
    <recommendedName>
        <fullName evidence="4">Response regulatory domain-containing protein</fullName>
    </recommendedName>
</protein>
<dbReference type="AlphaFoldDB" id="A0A4V5N5B1"/>
<dbReference type="PANTHER" id="PTHR43719:SF69">
    <property type="entry name" value="HISTIDINE KINASE G7"/>
    <property type="match status" value="1"/>
</dbReference>
<feature type="modified residue" description="4-aspartylphosphate" evidence="2">
    <location>
        <position position="170"/>
    </location>
</feature>
<evidence type="ECO:0000313" key="5">
    <source>
        <dbReference type="EMBL" id="TKA31039.1"/>
    </source>
</evidence>
<dbReference type="CDD" id="cd17546">
    <property type="entry name" value="REC_hyHK_CKI1_RcsC-like"/>
    <property type="match status" value="1"/>
</dbReference>
<evidence type="ECO:0000259" key="4">
    <source>
        <dbReference type="PROSITE" id="PS50110"/>
    </source>
</evidence>